<reference evidence="2" key="1">
    <citation type="submission" date="2021-01" db="EMBL/GenBank/DDBJ databases">
        <authorList>
            <person name="Corre E."/>
            <person name="Pelletier E."/>
            <person name="Niang G."/>
            <person name="Scheremetjew M."/>
            <person name="Finn R."/>
            <person name="Kale V."/>
            <person name="Holt S."/>
            <person name="Cochrane G."/>
            <person name="Meng A."/>
            <person name="Brown T."/>
            <person name="Cohen L."/>
        </authorList>
    </citation>
    <scope>NUCLEOTIDE SEQUENCE</scope>
    <source>
        <strain evidence="2">CCMP1594</strain>
    </source>
</reference>
<feature type="region of interest" description="Disordered" evidence="1">
    <location>
        <begin position="91"/>
        <end position="139"/>
    </location>
</feature>
<sequence>MASPQVQPTALQPCIALGSVVSVIAVLHATAPQHHCRARTLSVFPRGYHRCRRLCPRMFPVDVPSFHWIGVGQKVAEGWCSACVTTSDRQSRASTVLPQRRPPRNPDEHGSTCAASMSHRSPVPARRAPSYCTDPAPPVAQGENAALAHRADEQLGRDGGVHAVRSSLPFR</sequence>
<dbReference type="EMBL" id="HBJA01108949">
    <property type="protein sequence ID" value="CAE0826353.1"/>
    <property type="molecule type" value="Transcribed_RNA"/>
</dbReference>
<gene>
    <name evidence="2" type="ORF">EGYM00163_LOCUS37609</name>
</gene>
<protein>
    <submittedName>
        <fullName evidence="2">Uncharacterized protein</fullName>
    </submittedName>
</protein>
<proteinExistence type="predicted"/>
<accession>A0A7S4LFS5</accession>
<evidence type="ECO:0000313" key="2">
    <source>
        <dbReference type="EMBL" id="CAE0826353.1"/>
    </source>
</evidence>
<name>A0A7S4LFS5_9EUGL</name>
<evidence type="ECO:0000256" key="1">
    <source>
        <dbReference type="SAM" id="MobiDB-lite"/>
    </source>
</evidence>
<dbReference type="AlphaFoldDB" id="A0A7S4LFS5"/>
<organism evidence="2">
    <name type="scientific">Eutreptiella gymnastica</name>
    <dbReference type="NCBI Taxonomy" id="73025"/>
    <lineage>
        <taxon>Eukaryota</taxon>
        <taxon>Discoba</taxon>
        <taxon>Euglenozoa</taxon>
        <taxon>Euglenida</taxon>
        <taxon>Spirocuta</taxon>
        <taxon>Euglenophyceae</taxon>
        <taxon>Eutreptiales</taxon>
        <taxon>Eutreptiaceae</taxon>
        <taxon>Eutreptiella</taxon>
    </lineage>
</organism>